<dbReference type="EC" id="3.6.3.4" evidence="21"/>
<dbReference type="InterPro" id="IPR059000">
    <property type="entry name" value="ATPase_P-type_domA"/>
</dbReference>
<dbReference type="InterPro" id="IPR036412">
    <property type="entry name" value="HAD-like_sf"/>
</dbReference>
<dbReference type="GO" id="GO:0005507">
    <property type="term" value="F:copper ion binding"/>
    <property type="evidence" value="ECO:0007669"/>
    <property type="project" value="TreeGrafter"/>
</dbReference>
<keyword evidence="14" id="KW-0186">Copper</keyword>
<feature type="transmembrane region" description="Helical" evidence="19">
    <location>
        <begin position="778"/>
        <end position="796"/>
    </location>
</feature>
<dbReference type="SFLD" id="SFLDS00003">
    <property type="entry name" value="Haloacid_Dehalogenase"/>
    <property type="match status" value="1"/>
</dbReference>
<evidence type="ECO:0000256" key="17">
    <source>
        <dbReference type="ARBA" id="ARBA00047424"/>
    </source>
</evidence>
<evidence type="ECO:0000313" key="22">
    <source>
        <dbReference type="Proteomes" id="UP000248168"/>
    </source>
</evidence>
<dbReference type="InterPro" id="IPR017969">
    <property type="entry name" value="Heavy-metal-associated_CS"/>
</dbReference>
<keyword evidence="16 19" id="KW-0472">Membrane</keyword>
<evidence type="ECO:0000256" key="9">
    <source>
        <dbReference type="ARBA" id="ARBA00022796"/>
    </source>
</evidence>
<dbReference type="InterPro" id="IPR006121">
    <property type="entry name" value="HMA_dom"/>
</dbReference>
<keyword evidence="13 19" id="KW-1133">Transmembrane helix</keyword>
<keyword evidence="8 19" id="KW-0547">Nucleotide-binding</keyword>
<comment type="catalytic activity">
    <reaction evidence="18">
        <text>Cu(+)(in) + ATP + H2O = Cu(+)(out) + ADP + phosphate + H(+)</text>
        <dbReference type="Rhea" id="RHEA:25792"/>
        <dbReference type="ChEBI" id="CHEBI:15377"/>
        <dbReference type="ChEBI" id="CHEBI:15378"/>
        <dbReference type="ChEBI" id="CHEBI:30616"/>
        <dbReference type="ChEBI" id="CHEBI:43474"/>
        <dbReference type="ChEBI" id="CHEBI:49552"/>
        <dbReference type="ChEBI" id="CHEBI:456216"/>
        <dbReference type="EC" id="7.2.2.8"/>
    </reaction>
</comment>
<dbReference type="SUPFAM" id="SSF81665">
    <property type="entry name" value="Calcium ATPase, transmembrane domain M"/>
    <property type="match status" value="1"/>
</dbReference>
<keyword evidence="4 19" id="KW-1003">Cell membrane</keyword>
<dbReference type="Pfam" id="PF00122">
    <property type="entry name" value="E1-E2_ATPase"/>
    <property type="match status" value="1"/>
</dbReference>
<dbReference type="CDD" id="cd00371">
    <property type="entry name" value="HMA"/>
    <property type="match status" value="1"/>
</dbReference>
<sequence length="808" mass="85905">MPTTTPLILIEKRNPKNTAQQTGTNAVTAHEKVTIPVKGMTCAACQARVQRALQAKPGVFDASVNLMLKNAAVTYDPVVTSPKALVETIRETGYGAELAAQDQTAFDEQEAQDRAQEEEYRELRHKALLSGSIGLLAMTLSMPLMGAADADVHGPVADLFMRWAMESMTPAIHAVAPWLYTFTPWVLSYALLALTLLVMGWAGRHFYVRAWSAFRHHSANMNTLIAVGTGAAFLYSVLATVAPEFFLSRGVLPDLYYEAVIMIIALILTGNALEARAKRQTSVALRRLVELQPKTARVVRAGAEVDIPVNDVQSEEIVIVRPGERIPVDGAIISGTSAVDESMVTGESLPVEKQPGDRLIGGTINRTGAFRYRATTLGSDSVLAHIVKLMCDAQGSRAPIQRLADQVSGIFVPIVLSLAIATFVIWFVTADQAPAMRAFAAAVAVLIIACPCAMGLAVPTAVMVATGKGAERGILIKGGEALQRAGQINTVVLDKTGTITEGRPTVTDVVPVWGTEWSEKDLVRLVASIEASSEHPLAEAIVRYANEQSLPLATADSFQSVTGQGATGVVDGAALAVGNEALMADYAVDLTAVKEEVERLAGEGKTPMYIAINGKLAGLIAVADPIKPTSREAIQKLNQLGLMVVMLTGDHRRTAEAIARQAGIDRVVAGVLPEGKVAEVRRRQQAGEVVAMVGDGINDAPALAQADVGFAIGTGTDIAMEASDVTLMRNDLRGVVSAILLARRTMRTMKQNLFWAFVYNVVGIPVAAGILYPAFGILLSPILASAAMAFSSVSVVTNSLRLRHARVA</sequence>
<evidence type="ECO:0000256" key="10">
    <source>
        <dbReference type="ARBA" id="ARBA00022840"/>
    </source>
</evidence>
<comment type="similarity">
    <text evidence="2 19">Belongs to the cation transport ATPase (P-type) (TC 3.A.3) family. Type IB subfamily.</text>
</comment>
<dbReference type="SUPFAM" id="SSF81653">
    <property type="entry name" value="Calcium ATPase, transduction domain A"/>
    <property type="match status" value="1"/>
</dbReference>
<dbReference type="NCBIfam" id="TIGR01494">
    <property type="entry name" value="ATPase_P-type"/>
    <property type="match status" value="1"/>
</dbReference>
<feature type="transmembrane region" description="Helical" evidence="19">
    <location>
        <begin position="407"/>
        <end position="427"/>
    </location>
</feature>
<evidence type="ECO:0000256" key="4">
    <source>
        <dbReference type="ARBA" id="ARBA00022475"/>
    </source>
</evidence>
<accession>A0A330L9C6</accession>
<dbReference type="Gene3D" id="2.70.150.10">
    <property type="entry name" value="Calcium-transporting ATPase, cytoplasmic transduction domain A"/>
    <property type="match status" value="1"/>
</dbReference>
<dbReference type="PROSITE" id="PS01047">
    <property type="entry name" value="HMA_1"/>
    <property type="match status" value="1"/>
</dbReference>
<comment type="subcellular location">
    <subcellularLocation>
        <location evidence="1">Cell membrane</location>
        <topology evidence="1">Multi-pass membrane protein</topology>
    </subcellularLocation>
</comment>
<feature type="transmembrane region" description="Helical" evidence="19">
    <location>
        <begin position="255"/>
        <end position="273"/>
    </location>
</feature>
<dbReference type="SUPFAM" id="SSF55008">
    <property type="entry name" value="HMA, heavy metal-associated domain"/>
    <property type="match status" value="1"/>
</dbReference>
<keyword evidence="5" id="KW-0597">Phosphoprotein</keyword>
<dbReference type="SUPFAM" id="SSF56784">
    <property type="entry name" value="HAD-like"/>
    <property type="match status" value="1"/>
</dbReference>
<dbReference type="AlphaFoldDB" id="A0A330L9C6"/>
<keyword evidence="3" id="KW-0813">Transport</keyword>
<dbReference type="PANTHER" id="PTHR43520:SF8">
    <property type="entry name" value="P-TYPE CU(+) TRANSPORTER"/>
    <property type="match status" value="1"/>
</dbReference>
<comment type="catalytic activity">
    <reaction evidence="17">
        <text>Cu(2+)(in) + ATP + H2O = Cu(2+)(out) + ADP + phosphate + H(+)</text>
        <dbReference type="Rhea" id="RHEA:10376"/>
        <dbReference type="ChEBI" id="CHEBI:15377"/>
        <dbReference type="ChEBI" id="CHEBI:15378"/>
        <dbReference type="ChEBI" id="CHEBI:29036"/>
        <dbReference type="ChEBI" id="CHEBI:30616"/>
        <dbReference type="ChEBI" id="CHEBI:43474"/>
        <dbReference type="ChEBI" id="CHEBI:456216"/>
        <dbReference type="EC" id="7.2.2.9"/>
    </reaction>
</comment>
<feature type="transmembrane region" description="Helical" evidence="19">
    <location>
        <begin position="127"/>
        <end position="148"/>
    </location>
</feature>
<keyword evidence="11" id="KW-0460">Magnesium</keyword>
<dbReference type="PRINTS" id="PR00943">
    <property type="entry name" value="CUATPASE"/>
</dbReference>
<dbReference type="FunCoup" id="A0A330L9C6">
    <property type="interactions" value="333"/>
</dbReference>
<evidence type="ECO:0000256" key="3">
    <source>
        <dbReference type="ARBA" id="ARBA00022448"/>
    </source>
</evidence>
<evidence type="ECO:0000256" key="14">
    <source>
        <dbReference type="ARBA" id="ARBA00023008"/>
    </source>
</evidence>
<evidence type="ECO:0000256" key="18">
    <source>
        <dbReference type="ARBA" id="ARBA00049289"/>
    </source>
</evidence>
<keyword evidence="9" id="KW-0187">Copper transport</keyword>
<organism evidence="21 22">
    <name type="scientific">Nitrospira lenta</name>
    <dbReference type="NCBI Taxonomy" id="1436998"/>
    <lineage>
        <taxon>Bacteria</taxon>
        <taxon>Pseudomonadati</taxon>
        <taxon>Nitrospirota</taxon>
        <taxon>Nitrospiria</taxon>
        <taxon>Nitrospirales</taxon>
        <taxon>Nitrospiraceae</taxon>
        <taxon>Nitrospira</taxon>
    </lineage>
</organism>
<dbReference type="PRINTS" id="PR00119">
    <property type="entry name" value="CATATPASE"/>
</dbReference>
<keyword evidence="12" id="KW-1278">Translocase</keyword>
<proteinExistence type="inferred from homology"/>
<dbReference type="GO" id="GO:0005524">
    <property type="term" value="F:ATP binding"/>
    <property type="evidence" value="ECO:0007669"/>
    <property type="project" value="UniProtKB-UniRule"/>
</dbReference>
<protein>
    <submittedName>
        <fullName evidence="21">Copper transporter</fullName>
        <ecNumber evidence="21">3.6.3.4</ecNumber>
    </submittedName>
</protein>
<dbReference type="InterPro" id="IPR044492">
    <property type="entry name" value="P_typ_ATPase_HD_dom"/>
</dbReference>
<feature type="transmembrane region" description="Helical" evidence="19">
    <location>
        <begin position="753"/>
        <end position="772"/>
    </location>
</feature>
<evidence type="ECO:0000256" key="7">
    <source>
        <dbReference type="ARBA" id="ARBA00022723"/>
    </source>
</evidence>
<dbReference type="PROSITE" id="PS00154">
    <property type="entry name" value="ATPASE_E1_E2"/>
    <property type="match status" value="1"/>
</dbReference>
<evidence type="ECO:0000256" key="5">
    <source>
        <dbReference type="ARBA" id="ARBA00022553"/>
    </source>
</evidence>
<dbReference type="Pfam" id="PF00403">
    <property type="entry name" value="HMA"/>
    <property type="match status" value="1"/>
</dbReference>
<dbReference type="NCBIfam" id="TIGR01511">
    <property type="entry name" value="ATPase-IB1_Cu"/>
    <property type="match status" value="1"/>
</dbReference>
<dbReference type="FunFam" id="3.30.70.100:FF:000005">
    <property type="entry name" value="Copper-exporting P-type ATPase A"/>
    <property type="match status" value="1"/>
</dbReference>
<dbReference type="Gene3D" id="3.30.70.100">
    <property type="match status" value="1"/>
</dbReference>
<dbReference type="InterPro" id="IPR023299">
    <property type="entry name" value="ATPase_P-typ_cyto_dom_N"/>
</dbReference>
<keyword evidence="7 19" id="KW-0479">Metal-binding</keyword>
<dbReference type="NCBIfam" id="TIGR01525">
    <property type="entry name" value="ATPase-IB_hvy"/>
    <property type="match status" value="1"/>
</dbReference>
<dbReference type="SFLD" id="SFLDF00027">
    <property type="entry name" value="p-type_atpase"/>
    <property type="match status" value="1"/>
</dbReference>
<dbReference type="InterPro" id="IPR036163">
    <property type="entry name" value="HMA_dom_sf"/>
</dbReference>
<dbReference type="InterPro" id="IPR018303">
    <property type="entry name" value="ATPase_P-typ_P_site"/>
</dbReference>
<evidence type="ECO:0000256" key="15">
    <source>
        <dbReference type="ARBA" id="ARBA00023065"/>
    </source>
</evidence>
<name>A0A330L9C6_9BACT</name>
<dbReference type="InParanoid" id="A0A330L9C6"/>
<evidence type="ECO:0000256" key="11">
    <source>
        <dbReference type="ARBA" id="ARBA00022842"/>
    </source>
</evidence>
<dbReference type="GO" id="GO:0140581">
    <property type="term" value="F:P-type monovalent copper transporter activity"/>
    <property type="evidence" value="ECO:0007669"/>
    <property type="project" value="UniProtKB-EC"/>
</dbReference>
<feature type="transmembrane region" description="Helical" evidence="19">
    <location>
        <begin position="439"/>
        <end position="465"/>
    </location>
</feature>
<dbReference type="PRINTS" id="PR00942">
    <property type="entry name" value="CUATPASEI"/>
</dbReference>
<dbReference type="Gene3D" id="3.40.1110.10">
    <property type="entry name" value="Calcium-transporting ATPase, cytoplasmic domain N"/>
    <property type="match status" value="1"/>
</dbReference>
<dbReference type="InterPro" id="IPR008250">
    <property type="entry name" value="ATPase_P-typ_transduc_dom_A_sf"/>
</dbReference>
<evidence type="ECO:0000256" key="6">
    <source>
        <dbReference type="ARBA" id="ARBA00022692"/>
    </source>
</evidence>
<keyword evidence="6 19" id="KW-0812">Transmembrane</keyword>
<dbReference type="Pfam" id="PF00702">
    <property type="entry name" value="Hydrolase"/>
    <property type="match status" value="1"/>
</dbReference>
<dbReference type="InterPro" id="IPR027256">
    <property type="entry name" value="P-typ_ATPase_IB"/>
</dbReference>
<feature type="transmembrane region" description="Helical" evidence="19">
    <location>
        <begin position="178"/>
        <end position="202"/>
    </location>
</feature>
<evidence type="ECO:0000256" key="16">
    <source>
        <dbReference type="ARBA" id="ARBA00023136"/>
    </source>
</evidence>
<gene>
    <name evidence="21" type="primary">copA</name>
    <name evidence="21" type="ORF">NITLEN_60122</name>
</gene>
<dbReference type="GO" id="GO:0005886">
    <property type="term" value="C:plasma membrane"/>
    <property type="evidence" value="ECO:0007669"/>
    <property type="project" value="UniProtKB-SubCell"/>
</dbReference>
<reference evidence="22" key="1">
    <citation type="submission" date="2018-04" db="EMBL/GenBank/DDBJ databases">
        <authorList>
            <person name="Lucker S."/>
            <person name="Sakoula D."/>
        </authorList>
    </citation>
    <scope>NUCLEOTIDE SEQUENCE [LARGE SCALE GENOMIC DNA]</scope>
</reference>
<dbReference type="GO" id="GO:0043682">
    <property type="term" value="F:P-type divalent copper transporter activity"/>
    <property type="evidence" value="ECO:0007669"/>
    <property type="project" value="UniProtKB-EC"/>
</dbReference>
<dbReference type="PROSITE" id="PS50846">
    <property type="entry name" value="HMA_2"/>
    <property type="match status" value="1"/>
</dbReference>
<dbReference type="GO" id="GO:0016887">
    <property type="term" value="F:ATP hydrolysis activity"/>
    <property type="evidence" value="ECO:0007669"/>
    <property type="project" value="InterPro"/>
</dbReference>
<evidence type="ECO:0000256" key="2">
    <source>
        <dbReference type="ARBA" id="ARBA00006024"/>
    </source>
</evidence>
<dbReference type="OrthoDB" id="9813266at2"/>
<dbReference type="Gene3D" id="3.40.50.1000">
    <property type="entry name" value="HAD superfamily/HAD-like"/>
    <property type="match status" value="1"/>
</dbReference>
<dbReference type="FunFam" id="2.70.150.10:FF:000002">
    <property type="entry name" value="Copper-transporting ATPase 1, putative"/>
    <property type="match status" value="1"/>
</dbReference>
<evidence type="ECO:0000256" key="8">
    <source>
        <dbReference type="ARBA" id="ARBA00022741"/>
    </source>
</evidence>
<feature type="domain" description="HMA" evidence="20">
    <location>
        <begin position="31"/>
        <end position="97"/>
    </location>
</feature>
<dbReference type="PANTHER" id="PTHR43520">
    <property type="entry name" value="ATP7, ISOFORM B"/>
    <property type="match status" value="1"/>
</dbReference>
<keyword evidence="22" id="KW-1185">Reference proteome</keyword>
<keyword evidence="21" id="KW-0378">Hydrolase</keyword>
<keyword evidence="15" id="KW-0406">Ion transport</keyword>
<dbReference type="FunFam" id="3.40.50.1000:FF:000144">
    <property type="entry name" value="copper-transporting ATPase 1 isoform X2"/>
    <property type="match status" value="1"/>
</dbReference>
<dbReference type="EMBL" id="OUNR01000019">
    <property type="protein sequence ID" value="SPP66319.1"/>
    <property type="molecule type" value="Genomic_DNA"/>
</dbReference>
<keyword evidence="10 19" id="KW-0067">ATP-binding</keyword>
<dbReference type="CDD" id="cd02094">
    <property type="entry name" value="P-type_ATPase_Cu-like"/>
    <property type="match status" value="1"/>
</dbReference>
<dbReference type="InterPro" id="IPR001757">
    <property type="entry name" value="P_typ_ATPase"/>
</dbReference>
<evidence type="ECO:0000313" key="21">
    <source>
        <dbReference type="EMBL" id="SPP66319.1"/>
    </source>
</evidence>
<evidence type="ECO:0000256" key="13">
    <source>
        <dbReference type="ARBA" id="ARBA00022989"/>
    </source>
</evidence>
<evidence type="ECO:0000256" key="12">
    <source>
        <dbReference type="ARBA" id="ARBA00022967"/>
    </source>
</evidence>
<dbReference type="GO" id="GO:0055070">
    <property type="term" value="P:copper ion homeostasis"/>
    <property type="evidence" value="ECO:0007669"/>
    <property type="project" value="TreeGrafter"/>
</dbReference>
<dbReference type="InterPro" id="IPR023214">
    <property type="entry name" value="HAD_sf"/>
</dbReference>
<evidence type="ECO:0000259" key="20">
    <source>
        <dbReference type="PROSITE" id="PS50846"/>
    </source>
</evidence>
<evidence type="ECO:0000256" key="1">
    <source>
        <dbReference type="ARBA" id="ARBA00004651"/>
    </source>
</evidence>
<dbReference type="InterPro" id="IPR023298">
    <property type="entry name" value="ATPase_P-typ_TM_dom_sf"/>
</dbReference>
<evidence type="ECO:0000256" key="19">
    <source>
        <dbReference type="RuleBase" id="RU362081"/>
    </source>
</evidence>
<dbReference type="RefSeq" id="WP_121990496.1">
    <property type="nucleotide sequence ID" value="NZ_OUNR01000019.1"/>
</dbReference>
<feature type="transmembrane region" description="Helical" evidence="19">
    <location>
        <begin position="223"/>
        <end position="243"/>
    </location>
</feature>
<dbReference type="Proteomes" id="UP000248168">
    <property type="component" value="Unassembled WGS sequence"/>
</dbReference>
<dbReference type="SFLD" id="SFLDG00002">
    <property type="entry name" value="C1.7:_P-type_atpase_like"/>
    <property type="match status" value="1"/>
</dbReference>